<dbReference type="Proteomes" id="UP000094379">
    <property type="component" value="Unassembled WGS sequence"/>
</dbReference>
<keyword evidence="2" id="KW-1185">Reference proteome</keyword>
<accession>A0A1E3GPC2</accession>
<reference evidence="1 2" key="1">
    <citation type="submission" date="2016-07" db="EMBL/GenBank/DDBJ databases">
        <title>Draft Genome Sequence of Methylophaga muralis Bur 1.</title>
        <authorList>
            <person name="Vasilenko O.V."/>
            <person name="Doronina N.V."/>
            <person name="Shmareva M.N."/>
            <person name="Tarlachkov S.V."/>
            <person name="Mustakhimov I."/>
            <person name="Trotsenko Y.A."/>
        </authorList>
    </citation>
    <scope>NUCLEOTIDE SEQUENCE [LARGE SCALE GENOMIC DNA]</scope>
    <source>
        <strain evidence="1 2">Bur 1</strain>
    </source>
</reference>
<evidence type="ECO:0000313" key="2">
    <source>
        <dbReference type="Proteomes" id="UP000094379"/>
    </source>
</evidence>
<organism evidence="1 2">
    <name type="scientific">Methylophaga muralis</name>
    <dbReference type="NCBI Taxonomy" id="291169"/>
    <lineage>
        <taxon>Bacteria</taxon>
        <taxon>Pseudomonadati</taxon>
        <taxon>Pseudomonadota</taxon>
        <taxon>Gammaproteobacteria</taxon>
        <taxon>Thiotrichales</taxon>
        <taxon>Piscirickettsiaceae</taxon>
        <taxon>Methylophaga</taxon>
    </lineage>
</organism>
<dbReference type="EMBL" id="MCRI01000040">
    <property type="protein sequence ID" value="ODN65785.1"/>
    <property type="molecule type" value="Genomic_DNA"/>
</dbReference>
<dbReference type="AlphaFoldDB" id="A0A1E3GPC2"/>
<dbReference type="RefSeq" id="WP_069296853.1">
    <property type="nucleotide sequence ID" value="NZ_MCRI01000040.1"/>
</dbReference>
<evidence type="ECO:0000313" key="1">
    <source>
        <dbReference type="EMBL" id="ODN65785.1"/>
    </source>
</evidence>
<gene>
    <name evidence="1" type="ORF">A9E74_02472</name>
</gene>
<protein>
    <recommendedName>
        <fullName evidence="3">Guanylate cyclase domain-containing protein</fullName>
    </recommendedName>
</protein>
<proteinExistence type="predicted"/>
<name>A0A1E3GPC2_9GAMM</name>
<evidence type="ECO:0008006" key="3">
    <source>
        <dbReference type="Google" id="ProtNLM"/>
    </source>
</evidence>
<dbReference type="STRING" id="291169.A9E74_02472"/>
<comment type="caution">
    <text evidence="1">The sequence shown here is derived from an EMBL/GenBank/DDBJ whole genome shotgun (WGS) entry which is preliminary data.</text>
</comment>
<sequence>MDDTPYKKLRYTKRWFAYFDLLGFAQLVRTREIQSVLPIYERVLETIEEKANAKKSQGIGYSWFSDTFIIFSKGSSLEEFGVIEQIARLFFQKLILHKIPVRGAISYGNLYSQQEKNIFLGEALMDAYEYGEKQNWLNFVITPSAAMALEKLEFPMNERAHYRLITKSGVITHPGDKKIFAYAFNNGTVNGINPLLKALRSMKEVSPKEQGIKYENTIEFIELYGWISHNNSMQSNAKASAD</sequence>